<evidence type="ECO:0000256" key="2">
    <source>
        <dbReference type="SAM" id="Phobius"/>
    </source>
</evidence>
<feature type="compositionally biased region" description="Polar residues" evidence="1">
    <location>
        <begin position="196"/>
        <end position="206"/>
    </location>
</feature>
<keyword evidence="5" id="KW-1185">Reference proteome</keyword>
<feature type="chain" id="PRO_5047484544" evidence="3">
    <location>
        <begin position="18"/>
        <end position="462"/>
    </location>
</feature>
<feature type="transmembrane region" description="Helical" evidence="2">
    <location>
        <begin position="439"/>
        <end position="460"/>
    </location>
</feature>
<organism evidence="4 5">
    <name type="scientific">Seiridium cardinale</name>
    <dbReference type="NCBI Taxonomy" id="138064"/>
    <lineage>
        <taxon>Eukaryota</taxon>
        <taxon>Fungi</taxon>
        <taxon>Dikarya</taxon>
        <taxon>Ascomycota</taxon>
        <taxon>Pezizomycotina</taxon>
        <taxon>Sordariomycetes</taxon>
        <taxon>Xylariomycetidae</taxon>
        <taxon>Amphisphaeriales</taxon>
        <taxon>Sporocadaceae</taxon>
        <taxon>Seiridium</taxon>
    </lineage>
</organism>
<gene>
    <name evidence="4" type="ORF">SCAR479_13635</name>
</gene>
<sequence>MKVLLTIFAVFTVVVLGLQGGYGGGTAVKGNTSMPPTLHEVMAMLGQIVKREEGSSAFVPNVSTALFPALGIDDTYLIDCKEEFTKSFVCWYYNNTRCSSSKLDSEDQSCIDQCTCREIDQTNGKNVANPHPDTPDGYGVVQGTKMTKSDHSPEDSAIPTDNNASPANPEGLGVVTVIDTIKLELSMEEPAHTAKSDPSASNSNGILDNDDISKRSSADDIRDSSFYCGSFEFTEECSVLGTECSEEGIVSESEACRKLCYCRKWDTSDPPIRDIDSRKRRSDRQNGHLSCDSKDMEYECAAQGAACTSGGVHYSHTLYINIQMEFTRPQYVQPGLTSQALKTFSIFSIATGSADVLFGIRMIVTKPEESALKPATVSLMDSQLRFFGAMWAGYGMMLWWASNNLLSRRVPLAVLGGVMFLGGLGRAASGLSHGMAATWVKVAAAVELVGPGLIYLLAFAGK</sequence>
<keyword evidence="2" id="KW-1133">Transmembrane helix</keyword>
<feature type="signal peptide" evidence="3">
    <location>
        <begin position="1"/>
        <end position="17"/>
    </location>
</feature>
<evidence type="ECO:0000313" key="5">
    <source>
        <dbReference type="Proteomes" id="UP001465668"/>
    </source>
</evidence>
<dbReference type="Pfam" id="PF14248">
    <property type="entry name" value="DUF4345"/>
    <property type="match status" value="1"/>
</dbReference>
<dbReference type="InterPro" id="IPR025597">
    <property type="entry name" value="DUF4345"/>
</dbReference>
<evidence type="ECO:0000256" key="3">
    <source>
        <dbReference type="SAM" id="SignalP"/>
    </source>
</evidence>
<comment type="caution">
    <text evidence="4">The sequence shown here is derived from an EMBL/GenBank/DDBJ whole genome shotgun (WGS) entry which is preliminary data.</text>
</comment>
<dbReference type="EMBL" id="JARVKM010000114">
    <property type="protein sequence ID" value="KAK9769697.1"/>
    <property type="molecule type" value="Genomic_DNA"/>
</dbReference>
<dbReference type="Proteomes" id="UP001465668">
    <property type="component" value="Unassembled WGS sequence"/>
</dbReference>
<protein>
    <submittedName>
        <fullName evidence="4">DUF4345 domain-containing protein</fullName>
    </submittedName>
</protein>
<feature type="region of interest" description="Disordered" evidence="1">
    <location>
        <begin position="189"/>
        <end position="217"/>
    </location>
</feature>
<feature type="transmembrane region" description="Helical" evidence="2">
    <location>
        <begin position="408"/>
        <end position="427"/>
    </location>
</feature>
<evidence type="ECO:0000256" key="1">
    <source>
        <dbReference type="SAM" id="MobiDB-lite"/>
    </source>
</evidence>
<feature type="region of interest" description="Disordered" evidence="1">
    <location>
        <begin position="122"/>
        <end position="171"/>
    </location>
</feature>
<keyword evidence="2" id="KW-0812">Transmembrane</keyword>
<keyword evidence="2" id="KW-0472">Membrane</keyword>
<evidence type="ECO:0000313" key="4">
    <source>
        <dbReference type="EMBL" id="KAK9769697.1"/>
    </source>
</evidence>
<reference evidence="4 5" key="1">
    <citation type="submission" date="2024-02" db="EMBL/GenBank/DDBJ databases">
        <title>First draft genome assembly of two strains of Seiridium cardinale.</title>
        <authorList>
            <person name="Emiliani G."/>
            <person name="Scali E."/>
        </authorList>
    </citation>
    <scope>NUCLEOTIDE SEQUENCE [LARGE SCALE GENOMIC DNA]</scope>
    <source>
        <strain evidence="4 5">BM-138-000479</strain>
    </source>
</reference>
<feature type="transmembrane region" description="Helical" evidence="2">
    <location>
        <begin position="384"/>
        <end position="402"/>
    </location>
</feature>
<accession>A0ABR2X7E7</accession>
<proteinExistence type="predicted"/>
<keyword evidence="3" id="KW-0732">Signal</keyword>
<name>A0ABR2X7E7_9PEZI</name>